<dbReference type="EMBL" id="JAUSRA010000001">
    <property type="protein sequence ID" value="MDP9798993.1"/>
    <property type="molecule type" value="Genomic_DNA"/>
</dbReference>
<dbReference type="Proteomes" id="UP001240984">
    <property type="component" value="Unassembled WGS sequence"/>
</dbReference>
<gene>
    <name evidence="3" type="ORF">J2S43_007505</name>
</gene>
<protein>
    <submittedName>
        <fullName evidence="3">Energy-converting hydrogenase Eha subunit A</fullName>
    </submittedName>
</protein>
<keyword evidence="1" id="KW-0812">Transmembrane</keyword>
<feature type="transmembrane region" description="Helical" evidence="1">
    <location>
        <begin position="169"/>
        <end position="188"/>
    </location>
</feature>
<keyword evidence="1" id="KW-0472">Membrane</keyword>
<proteinExistence type="predicted"/>
<feature type="transmembrane region" description="Helical" evidence="1">
    <location>
        <begin position="74"/>
        <end position="93"/>
    </location>
</feature>
<name>A0ABT9N649_9ACTN</name>
<feature type="transmembrane region" description="Helical" evidence="1">
    <location>
        <begin position="20"/>
        <end position="39"/>
    </location>
</feature>
<evidence type="ECO:0000259" key="2">
    <source>
        <dbReference type="Pfam" id="PF00884"/>
    </source>
</evidence>
<dbReference type="InterPro" id="IPR017850">
    <property type="entry name" value="Alkaline_phosphatase_core_sf"/>
</dbReference>
<sequence>MPEEPVEQQAEEQEATKRPVAGTVITVLAGLLVLVALLLPNQPTGLTAAAFLRVPVEALVVTVLLLLLPGRARIAGAIVAGVVLGLLALVKLADMGFFTVYARQFDLVLDWSLADDGITFLTGSIGRAGAIAAVVLAVALLLAVPVLMSLSVIRLGRVFARHRTGTTRGLALLTTAWLVLALAGSPIADRGATAFLTQRAKLVDAALHDQETFANAAAVDAFRDVPPSRLLTGLRGKDVLLTFVESYGRSAVEDESMSAQVDAVLADGTRRLTASGFAARSGWLTSSTFGGYSWLAHSTFQSGLRVDNQQRYRTIVASDRLTLTESFRRAGWSTVCVAPANTYAWPEGDWYGFDRVYDSRNLGYAGPKFGWTTMPDQYTLTAFERLEHGRADRGPMMAELDLLSSHFPWDSIPEMIDWNAVGDGSAFAGMPERIDVPAEPRDAYRTSIEYSLTALFTYLERHGTDDTVVIYLGDHQPATTVTGPDASHDVPVTIVAKDPAVLDRIASWQWTSGLKPAPDAPVWPMESFRDHFLTAYSQSGS</sequence>
<organism evidence="3 4">
    <name type="scientific">Catenuloplanes nepalensis</name>
    <dbReference type="NCBI Taxonomy" id="587533"/>
    <lineage>
        <taxon>Bacteria</taxon>
        <taxon>Bacillati</taxon>
        <taxon>Actinomycetota</taxon>
        <taxon>Actinomycetes</taxon>
        <taxon>Micromonosporales</taxon>
        <taxon>Micromonosporaceae</taxon>
        <taxon>Catenuloplanes</taxon>
    </lineage>
</organism>
<comment type="caution">
    <text evidence="3">The sequence shown here is derived from an EMBL/GenBank/DDBJ whole genome shotgun (WGS) entry which is preliminary data.</text>
</comment>
<dbReference type="Pfam" id="PF00884">
    <property type="entry name" value="Sulfatase"/>
    <property type="match status" value="1"/>
</dbReference>
<feature type="transmembrane region" description="Helical" evidence="1">
    <location>
        <begin position="45"/>
        <end position="67"/>
    </location>
</feature>
<dbReference type="Gene3D" id="3.40.720.10">
    <property type="entry name" value="Alkaline Phosphatase, subunit A"/>
    <property type="match status" value="1"/>
</dbReference>
<evidence type="ECO:0000313" key="4">
    <source>
        <dbReference type="Proteomes" id="UP001240984"/>
    </source>
</evidence>
<dbReference type="SUPFAM" id="SSF53649">
    <property type="entry name" value="Alkaline phosphatase-like"/>
    <property type="match status" value="1"/>
</dbReference>
<keyword evidence="1" id="KW-1133">Transmembrane helix</keyword>
<feature type="transmembrane region" description="Helical" evidence="1">
    <location>
        <begin position="128"/>
        <end position="148"/>
    </location>
</feature>
<accession>A0ABT9N649</accession>
<dbReference type="InterPro" id="IPR000917">
    <property type="entry name" value="Sulfatase_N"/>
</dbReference>
<reference evidence="3 4" key="1">
    <citation type="submission" date="2023-07" db="EMBL/GenBank/DDBJ databases">
        <title>Sequencing the genomes of 1000 actinobacteria strains.</title>
        <authorList>
            <person name="Klenk H.-P."/>
        </authorList>
    </citation>
    <scope>NUCLEOTIDE SEQUENCE [LARGE SCALE GENOMIC DNA]</scope>
    <source>
        <strain evidence="3 4">DSM 44710</strain>
    </source>
</reference>
<evidence type="ECO:0000313" key="3">
    <source>
        <dbReference type="EMBL" id="MDP9798993.1"/>
    </source>
</evidence>
<keyword evidence="4" id="KW-1185">Reference proteome</keyword>
<dbReference type="RefSeq" id="WP_306837299.1">
    <property type="nucleotide sequence ID" value="NZ_JAUSRA010000001.1"/>
</dbReference>
<feature type="domain" description="Sulfatase N-terminal" evidence="2">
    <location>
        <begin position="258"/>
        <end position="479"/>
    </location>
</feature>
<evidence type="ECO:0000256" key="1">
    <source>
        <dbReference type="SAM" id="Phobius"/>
    </source>
</evidence>